<organism evidence="1 2">
    <name type="scientific">Auriscalpium vulgare</name>
    <dbReference type="NCBI Taxonomy" id="40419"/>
    <lineage>
        <taxon>Eukaryota</taxon>
        <taxon>Fungi</taxon>
        <taxon>Dikarya</taxon>
        <taxon>Basidiomycota</taxon>
        <taxon>Agaricomycotina</taxon>
        <taxon>Agaricomycetes</taxon>
        <taxon>Russulales</taxon>
        <taxon>Auriscalpiaceae</taxon>
        <taxon>Auriscalpium</taxon>
    </lineage>
</organism>
<comment type="caution">
    <text evidence="1">The sequence shown here is derived from an EMBL/GenBank/DDBJ whole genome shotgun (WGS) entry which is preliminary data.</text>
</comment>
<accession>A0ACB8RCA6</accession>
<proteinExistence type="predicted"/>
<sequence length="240" mass="26079">MFDSILSFPWSLGILAASFVVKISTQIYATVTKPGLNEIAQANHYAFSPQRKVITILFPLQVVVQCMWIYEIVVMRPDNASDSGMLAYVPMHNLGNFFTTIALIEWLRQQFDSVWMSRACNVTIQIAATYMCGALPTSPTRVEILFHLVAKSTLAVAMLDFLAIDAIQRKCGKPSEVVQALTAAAFVLGGMFADPVMGAMLLYVLLSLAIGQDGDWGRRLAVMAGATAAVVGAKALWVPA</sequence>
<protein>
    <submittedName>
        <fullName evidence="1">Uncharacterized protein</fullName>
    </submittedName>
</protein>
<dbReference type="EMBL" id="MU276100">
    <property type="protein sequence ID" value="KAI0041801.1"/>
    <property type="molecule type" value="Genomic_DNA"/>
</dbReference>
<dbReference type="Proteomes" id="UP000814033">
    <property type="component" value="Unassembled WGS sequence"/>
</dbReference>
<keyword evidence="2" id="KW-1185">Reference proteome</keyword>
<reference evidence="1" key="1">
    <citation type="submission" date="2021-02" db="EMBL/GenBank/DDBJ databases">
        <authorList>
            <consortium name="DOE Joint Genome Institute"/>
            <person name="Ahrendt S."/>
            <person name="Looney B.P."/>
            <person name="Miyauchi S."/>
            <person name="Morin E."/>
            <person name="Drula E."/>
            <person name="Courty P.E."/>
            <person name="Chicoki N."/>
            <person name="Fauchery L."/>
            <person name="Kohler A."/>
            <person name="Kuo A."/>
            <person name="Labutti K."/>
            <person name="Pangilinan J."/>
            <person name="Lipzen A."/>
            <person name="Riley R."/>
            <person name="Andreopoulos W."/>
            <person name="He G."/>
            <person name="Johnson J."/>
            <person name="Barry K.W."/>
            <person name="Grigoriev I.V."/>
            <person name="Nagy L."/>
            <person name="Hibbett D."/>
            <person name="Henrissat B."/>
            <person name="Matheny P.B."/>
            <person name="Labbe J."/>
            <person name="Martin F."/>
        </authorList>
    </citation>
    <scope>NUCLEOTIDE SEQUENCE</scope>
    <source>
        <strain evidence="1">FP105234-sp</strain>
    </source>
</reference>
<evidence type="ECO:0000313" key="2">
    <source>
        <dbReference type="Proteomes" id="UP000814033"/>
    </source>
</evidence>
<evidence type="ECO:0000313" key="1">
    <source>
        <dbReference type="EMBL" id="KAI0041801.1"/>
    </source>
</evidence>
<gene>
    <name evidence="1" type="ORF">FA95DRAFT_1526103</name>
</gene>
<reference evidence="1" key="2">
    <citation type="journal article" date="2022" name="New Phytol.">
        <title>Evolutionary transition to the ectomycorrhizal habit in the genomes of a hyperdiverse lineage of mushroom-forming fungi.</title>
        <authorList>
            <person name="Looney B."/>
            <person name="Miyauchi S."/>
            <person name="Morin E."/>
            <person name="Drula E."/>
            <person name="Courty P.E."/>
            <person name="Kohler A."/>
            <person name="Kuo A."/>
            <person name="LaButti K."/>
            <person name="Pangilinan J."/>
            <person name="Lipzen A."/>
            <person name="Riley R."/>
            <person name="Andreopoulos W."/>
            <person name="He G."/>
            <person name="Johnson J."/>
            <person name="Nolan M."/>
            <person name="Tritt A."/>
            <person name="Barry K.W."/>
            <person name="Grigoriev I.V."/>
            <person name="Nagy L.G."/>
            <person name="Hibbett D."/>
            <person name="Henrissat B."/>
            <person name="Matheny P.B."/>
            <person name="Labbe J."/>
            <person name="Martin F.M."/>
        </authorList>
    </citation>
    <scope>NUCLEOTIDE SEQUENCE</scope>
    <source>
        <strain evidence="1">FP105234-sp</strain>
    </source>
</reference>
<name>A0ACB8RCA6_9AGAM</name>